<evidence type="ECO:0000313" key="10">
    <source>
        <dbReference type="EMBL" id="TNY23373.1"/>
    </source>
</evidence>
<dbReference type="PANTHER" id="PTHR14418:SF5">
    <property type="entry name" value="CONDENSIN COMPLEX SUBUNIT 3"/>
    <property type="match status" value="1"/>
</dbReference>
<feature type="compositionally biased region" description="Acidic residues" evidence="8">
    <location>
        <begin position="211"/>
        <end position="229"/>
    </location>
</feature>
<comment type="similarity">
    <text evidence="2">Belongs to the CND3 (condensin subunit 3) family.</text>
</comment>
<protein>
    <submittedName>
        <fullName evidence="10">Putative mitotic chromosome condensation-related protein</fullName>
    </submittedName>
</protein>
<dbReference type="InterPro" id="IPR011989">
    <property type="entry name" value="ARM-like"/>
</dbReference>
<dbReference type="InterPro" id="IPR016024">
    <property type="entry name" value="ARM-type_fold"/>
</dbReference>
<dbReference type="Proteomes" id="UP000311382">
    <property type="component" value="Unassembled WGS sequence"/>
</dbReference>
<organism evidence="10 11">
    <name type="scientific">Rhodotorula diobovata</name>
    <dbReference type="NCBI Taxonomy" id="5288"/>
    <lineage>
        <taxon>Eukaryota</taxon>
        <taxon>Fungi</taxon>
        <taxon>Dikarya</taxon>
        <taxon>Basidiomycota</taxon>
        <taxon>Pucciniomycotina</taxon>
        <taxon>Microbotryomycetes</taxon>
        <taxon>Sporidiobolales</taxon>
        <taxon>Sporidiobolaceae</taxon>
        <taxon>Rhodotorula</taxon>
    </lineage>
</organism>
<reference evidence="10 11" key="1">
    <citation type="submission" date="2019-03" db="EMBL/GenBank/DDBJ databases">
        <title>Rhodosporidium diobovatum UCD-FST 08-225 genome sequencing, assembly, and annotation.</title>
        <authorList>
            <person name="Fakankun I.U."/>
            <person name="Fristensky B."/>
            <person name="Levin D.B."/>
        </authorList>
    </citation>
    <scope>NUCLEOTIDE SEQUENCE [LARGE SCALE GENOMIC DNA]</scope>
    <source>
        <strain evidence="10 11">UCD-FST 08-225</strain>
    </source>
</reference>
<gene>
    <name evidence="10" type="ORF">DMC30DRAFT_33463</name>
</gene>
<dbReference type="OrthoDB" id="27187at2759"/>
<comment type="subcellular location">
    <subcellularLocation>
        <location evidence="1">Chromosome</location>
    </subcellularLocation>
</comment>
<dbReference type="GO" id="GO:0000793">
    <property type="term" value="C:condensed chromosome"/>
    <property type="evidence" value="ECO:0007669"/>
    <property type="project" value="TreeGrafter"/>
</dbReference>
<dbReference type="STRING" id="5288.A0A5C5G2L4"/>
<dbReference type="AlphaFoldDB" id="A0A5C5G2L4"/>
<feature type="region of interest" description="Disordered" evidence="8">
    <location>
        <begin position="928"/>
        <end position="962"/>
    </location>
</feature>
<dbReference type="EMBL" id="SOZI01000012">
    <property type="protein sequence ID" value="TNY23373.1"/>
    <property type="molecule type" value="Genomic_DNA"/>
</dbReference>
<dbReference type="Pfam" id="PF12719">
    <property type="entry name" value="Cnd3"/>
    <property type="match status" value="1"/>
</dbReference>
<evidence type="ECO:0000259" key="9">
    <source>
        <dbReference type="Pfam" id="PF12719"/>
    </source>
</evidence>
<evidence type="ECO:0000256" key="8">
    <source>
        <dbReference type="SAM" id="MobiDB-lite"/>
    </source>
</evidence>
<feature type="domain" description="Nuclear condensin complex subunit 3 C-terminal" evidence="9">
    <location>
        <begin position="586"/>
        <end position="860"/>
    </location>
</feature>
<evidence type="ECO:0000256" key="3">
    <source>
        <dbReference type="ARBA" id="ARBA00022454"/>
    </source>
</evidence>
<evidence type="ECO:0000256" key="2">
    <source>
        <dbReference type="ARBA" id="ARBA00006533"/>
    </source>
</evidence>
<keyword evidence="11" id="KW-1185">Reference proteome</keyword>
<dbReference type="GO" id="GO:0007076">
    <property type="term" value="P:mitotic chromosome condensation"/>
    <property type="evidence" value="ECO:0007669"/>
    <property type="project" value="InterPro"/>
</dbReference>
<evidence type="ECO:0000256" key="5">
    <source>
        <dbReference type="ARBA" id="ARBA00022776"/>
    </source>
</evidence>
<accession>A0A5C5G2L4</accession>
<dbReference type="GO" id="GO:0051301">
    <property type="term" value="P:cell division"/>
    <property type="evidence" value="ECO:0007669"/>
    <property type="project" value="UniProtKB-KW"/>
</dbReference>
<evidence type="ECO:0000313" key="11">
    <source>
        <dbReference type="Proteomes" id="UP000311382"/>
    </source>
</evidence>
<keyword evidence="3" id="KW-0158">Chromosome</keyword>
<evidence type="ECO:0000256" key="1">
    <source>
        <dbReference type="ARBA" id="ARBA00004286"/>
    </source>
</evidence>
<feature type="region of interest" description="Disordered" evidence="8">
    <location>
        <begin position="531"/>
        <end position="575"/>
    </location>
</feature>
<feature type="compositionally biased region" description="Acidic residues" evidence="8">
    <location>
        <begin position="936"/>
        <end position="962"/>
    </location>
</feature>
<comment type="caution">
    <text evidence="10">The sequence shown here is derived from an EMBL/GenBank/DDBJ whole genome shotgun (WGS) entry which is preliminary data.</text>
</comment>
<name>A0A5C5G2L4_9BASI</name>
<keyword evidence="7" id="KW-0131">Cell cycle</keyword>
<evidence type="ECO:0000256" key="4">
    <source>
        <dbReference type="ARBA" id="ARBA00022618"/>
    </source>
</evidence>
<dbReference type="Gene3D" id="1.25.10.10">
    <property type="entry name" value="Leucine-rich Repeat Variant"/>
    <property type="match status" value="1"/>
</dbReference>
<proteinExistence type="inferred from homology"/>
<evidence type="ECO:0000256" key="6">
    <source>
        <dbReference type="ARBA" id="ARBA00023067"/>
    </source>
</evidence>
<dbReference type="SUPFAM" id="SSF48371">
    <property type="entry name" value="ARM repeat"/>
    <property type="match status" value="1"/>
</dbReference>
<keyword evidence="5" id="KW-0498">Mitosis</keyword>
<evidence type="ECO:0000256" key="7">
    <source>
        <dbReference type="ARBA" id="ARBA00023306"/>
    </source>
</evidence>
<keyword evidence="6" id="KW-0226">DNA condensation</keyword>
<feature type="region of interest" description="Disordered" evidence="8">
    <location>
        <begin position="208"/>
        <end position="236"/>
    </location>
</feature>
<dbReference type="PANTHER" id="PTHR14418">
    <property type="entry name" value="CONDENSIN COMPLEX SUBUNIT 3-RELATED"/>
    <property type="match status" value="1"/>
</dbReference>
<dbReference type="GO" id="GO:0000796">
    <property type="term" value="C:condensin complex"/>
    <property type="evidence" value="ECO:0007669"/>
    <property type="project" value="InterPro"/>
</dbReference>
<dbReference type="InterPro" id="IPR027165">
    <property type="entry name" value="CND3"/>
</dbReference>
<sequence length="962" mass="107207">MPARLKRTEAHEPDSVDSLAPVLEQQLPALFGGAQNTTASHRKLINSLHALFLRCSLVTTPSADGRSIRLSGEKAFGEKFREMCAFPLGVKKGVDQADRVVKFIAGFVGFAVEHDFKQREANDEDDEDEDDGPASRLVAQLLAFLLRGFQAKSKIARYRCVQLVALMINSLGEIDDESYHTLKSALLERVRDKEASVRQHAVVALSKLQDADEGADEDDSDEDSDDEDEEKAKGDKRTVTEVLVEVLSHDPAAEVRRAALFNLIPSPTSLPALLRRTLDVDTTNRRLAFSHVLAEIPLASLTVAQRQVVLGRGLRDREEAVRKASRKLVARWIEQVAGEEQDGQAIIEEFVGLFNLQDEEGLGVAEKALEALFEVRPDLVEGIDFGDSFYQSLTPATAFLARVYLSHLRDAESPLLADIEPVVTALAYFLQAEWTQLVVTLEADERNDEREASGEFIVGELVGLAINLDYGDEIGRRKMFELMREMLQHSLLPPSLIPKCLDVLLKGTSERDFMRIVVEIVQSLRRDSHLVTSDSELGEPDDDDSSSSSEEDDEDVPEGRARRKDKGKGKAKAPQQIERRKELDLRCLLVVRALLERVMSALQENSMLHGLVAELIVPSVQTKDYEIRAQGLVCLGLCCLLDKSMALDSFLLLARQSESTVGDMQVKVLQTLFDLLVLHGINFGEDRGIGTDIILGFLGSSLDQEDPRAAATAVVGIAKLMLAGMVTDEEILSRLVLLYFAGETADNPELRQCLSYFFPVYCYSNPANQRRVANVMIKCLDVLRNVYEETKEKSSMVTPLQIGAQLVDWTDPQKALDAENVQADENVQVDLAIKMVKALYRSEEKDGRKLWCQLLPKLYIPDEADDLTIKALLLLIDELKDNRPLAEAVPRNALNRFEAAVRKTFGERVDALTDEQIDESEVVREVKTWVDRVEGDGSEDEGVDGDEEEEESDEEESEEDDE</sequence>
<dbReference type="InterPro" id="IPR025977">
    <property type="entry name" value="Cnd3_C"/>
</dbReference>
<keyword evidence="4" id="KW-0132">Cell division</keyword>
<feature type="compositionally biased region" description="Basic residues" evidence="8">
    <location>
        <begin position="561"/>
        <end position="571"/>
    </location>
</feature>
<feature type="compositionally biased region" description="Acidic residues" evidence="8">
    <location>
        <begin position="536"/>
        <end position="556"/>
    </location>
</feature>